<dbReference type="InterPro" id="IPR036582">
    <property type="entry name" value="Mao_N_sf"/>
</dbReference>
<sequence>MDAKYFADNGAAGCCDRWHGNYGSSKETVKLDISIKSVHNRIYVPLRFVSEQYGYKVGWANHTVSIQSPLYEKERVALYAGNLAAARKIAMSAMFAGGHYEPTPLQTLHRTENYDTEFLSDRTGPTPRIDKTFLYYDSGFAGPARWVRSGRVGTDGKVEQTAVKITTDGKVTDYIGTIALTLPKREKNGNSRNTASI</sequence>
<dbReference type="RefSeq" id="WP_209849307.1">
    <property type="nucleotide sequence ID" value="NZ_CBCRVE010000023.1"/>
</dbReference>
<dbReference type="SUPFAM" id="SSF55383">
    <property type="entry name" value="Copper amine oxidase, domain N"/>
    <property type="match status" value="1"/>
</dbReference>
<reference evidence="2 3" key="1">
    <citation type="submission" date="2021-03" db="EMBL/GenBank/DDBJ databases">
        <title>Genomic Encyclopedia of Type Strains, Phase IV (KMG-IV): sequencing the most valuable type-strain genomes for metagenomic binning, comparative biology and taxonomic classification.</title>
        <authorList>
            <person name="Goeker M."/>
        </authorList>
    </citation>
    <scope>NUCLEOTIDE SEQUENCE [LARGE SCALE GENOMIC DNA]</scope>
    <source>
        <strain evidence="2 3">DSM 23491</strain>
    </source>
</reference>
<dbReference type="InterPro" id="IPR012854">
    <property type="entry name" value="Cu_amine_oxidase-like_N"/>
</dbReference>
<gene>
    <name evidence="2" type="ORF">J2Z20_002147</name>
</gene>
<protein>
    <recommendedName>
        <fullName evidence="1">Copper amine oxidase-like N-terminal domain-containing protein</fullName>
    </recommendedName>
</protein>
<feature type="domain" description="Copper amine oxidase-like N-terminal" evidence="1">
    <location>
        <begin position="26"/>
        <end position="66"/>
    </location>
</feature>
<evidence type="ECO:0000313" key="3">
    <source>
        <dbReference type="Proteomes" id="UP001519273"/>
    </source>
</evidence>
<dbReference type="Pfam" id="PF07833">
    <property type="entry name" value="Cu_amine_oxidN1"/>
    <property type="match status" value="1"/>
</dbReference>
<keyword evidence="3" id="KW-1185">Reference proteome</keyword>
<evidence type="ECO:0000313" key="2">
    <source>
        <dbReference type="EMBL" id="MBP1937254.1"/>
    </source>
</evidence>
<name>A0ABS4H3Z2_9BACL</name>
<comment type="caution">
    <text evidence="2">The sequence shown here is derived from an EMBL/GenBank/DDBJ whole genome shotgun (WGS) entry which is preliminary data.</text>
</comment>
<dbReference type="EMBL" id="JAGGKP010000004">
    <property type="protein sequence ID" value="MBP1937254.1"/>
    <property type="molecule type" value="Genomic_DNA"/>
</dbReference>
<proteinExistence type="predicted"/>
<organism evidence="2 3">
    <name type="scientific">Paenibacillus sediminis</name>
    <dbReference type="NCBI Taxonomy" id="664909"/>
    <lineage>
        <taxon>Bacteria</taxon>
        <taxon>Bacillati</taxon>
        <taxon>Bacillota</taxon>
        <taxon>Bacilli</taxon>
        <taxon>Bacillales</taxon>
        <taxon>Paenibacillaceae</taxon>
        <taxon>Paenibacillus</taxon>
    </lineage>
</organism>
<accession>A0ABS4H3Z2</accession>
<evidence type="ECO:0000259" key="1">
    <source>
        <dbReference type="Pfam" id="PF07833"/>
    </source>
</evidence>
<dbReference type="Proteomes" id="UP001519273">
    <property type="component" value="Unassembled WGS sequence"/>
</dbReference>